<dbReference type="InterPro" id="IPR000160">
    <property type="entry name" value="GGDEF_dom"/>
</dbReference>
<evidence type="ECO:0000256" key="1">
    <source>
        <dbReference type="ARBA" id="ARBA00012528"/>
    </source>
</evidence>
<accession>A0ABS7T655</accession>
<keyword evidence="5" id="KW-1185">Reference proteome</keyword>
<feature type="transmembrane region" description="Helical" evidence="2">
    <location>
        <begin position="191"/>
        <end position="209"/>
    </location>
</feature>
<dbReference type="SMART" id="SM00267">
    <property type="entry name" value="GGDEF"/>
    <property type="match status" value="1"/>
</dbReference>
<dbReference type="Pfam" id="PF00990">
    <property type="entry name" value="GGDEF"/>
    <property type="match status" value="1"/>
</dbReference>
<protein>
    <recommendedName>
        <fullName evidence="1">diguanylate cyclase</fullName>
        <ecNumber evidence="1">2.7.7.65</ecNumber>
    </recommendedName>
</protein>
<dbReference type="EMBL" id="JAINZW010000003">
    <property type="protein sequence ID" value="MBZ4039347.1"/>
    <property type="molecule type" value="Genomic_DNA"/>
</dbReference>
<evidence type="ECO:0000313" key="5">
    <source>
        <dbReference type="Proteomes" id="UP001430954"/>
    </source>
</evidence>
<dbReference type="SUPFAM" id="SSF55073">
    <property type="entry name" value="Nucleotide cyclase"/>
    <property type="match status" value="1"/>
</dbReference>
<keyword evidence="2" id="KW-1133">Transmembrane helix</keyword>
<dbReference type="PANTHER" id="PTHR45138:SF24">
    <property type="entry name" value="DIGUANYLATE CYCLASE DGCC-RELATED"/>
    <property type="match status" value="1"/>
</dbReference>
<dbReference type="RefSeq" id="WP_223675788.1">
    <property type="nucleotide sequence ID" value="NZ_JAINZW010000003.1"/>
</dbReference>
<feature type="transmembrane region" description="Helical" evidence="2">
    <location>
        <begin position="67"/>
        <end position="86"/>
    </location>
</feature>
<sequence>MLGERQAHRRTPGEVVAALLARPDEIMLEVGAGGELLVARLRAVIAGLLLLLPLSNALGGGSIDETLIGLAGVVFINLFAQTWLVLARRRRRFLWLPFATAAFDVTATSLILLMLANHHLPAGLNSVVVWCGYVLAILLTALRNDGRTTLFAGGLALVQYGVIVAVLLLGADSPERLISSDYGTPTVGNQVQRLILLAIVTVITAMVVYRLQRLVEMSGTDGLTGLPNRTWLLHRMPHLVDAVEHEGGSLTLALLNMDHFRRINDEIGHRAGDRALRHVVGTITRITDEREWLVRLRGEEFVLVLRKPVGTAWERVDALRRLVSAAPFEPERGADPVHLTFSAGIVGYPNDGHDLSALLRNADRRLQTAKREGRDRVVARET</sequence>
<feature type="transmembrane region" description="Helical" evidence="2">
    <location>
        <begin position="93"/>
        <end position="116"/>
    </location>
</feature>
<dbReference type="InterPro" id="IPR050469">
    <property type="entry name" value="Diguanylate_Cyclase"/>
</dbReference>
<name>A0ABS7T655_9GAMM</name>
<keyword evidence="2" id="KW-0472">Membrane</keyword>
<reference evidence="4 5" key="1">
    <citation type="submission" date="2021-09" db="EMBL/GenBank/DDBJ databases">
        <title>Lysobacter sp. 13A isolated from the river sediment.</title>
        <authorList>
            <person name="Liu H."/>
            <person name="Li S."/>
            <person name="Mao S."/>
        </authorList>
    </citation>
    <scope>NUCLEOTIDE SEQUENCE [LARGE SCALE GENOMIC DNA]</scope>
    <source>
        <strain evidence="4 5">13A</strain>
    </source>
</reference>
<organism evidence="4 5">
    <name type="scientific">Novilysobacter selenitireducens</name>
    <dbReference type="NCBI Taxonomy" id="2872639"/>
    <lineage>
        <taxon>Bacteria</taxon>
        <taxon>Pseudomonadati</taxon>
        <taxon>Pseudomonadota</taxon>
        <taxon>Gammaproteobacteria</taxon>
        <taxon>Lysobacterales</taxon>
        <taxon>Lysobacteraceae</taxon>
        <taxon>Novilysobacter</taxon>
    </lineage>
</organism>
<feature type="transmembrane region" description="Helical" evidence="2">
    <location>
        <begin position="37"/>
        <end position="55"/>
    </location>
</feature>
<feature type="transmembrane region" description="Helical" evidence="2">
    <location>
        <begin position="122"/>
        <end position="142"/>
    </location>
</feature>
<dbReference type="Proteomes" id="UP001430954">
    <property type="component" value="Unassembled WGS sequence"/>
</dbReference>
<evidence type="ECO:0000259" key="3">
    <source>
        <dbReference type="PROSITE" id="PS50887"/>
    </source>
</evidence>
<feature type="transmembrane region" description="Helical" evidence="2">
    <location>
        <begin position="149"/>
        <end position="171"/>
    </location>
</feature>
<dbReference type="NCBIfam" id="TIGR00254">
    <property type="entry name" value="GGDEF"/>
    <property type="match status" value="1"/>
</dbReference>
<keyword evidence="2" id="KW-0812">Transmembrane</keyword>
<proteinExistence type="predicted"/>
<gene>
    <name evidence="4" type="ORF">K6753_07355</name>
</gene>
<dbReference type="Gene3D" id="3.30.70.270">
    <property type="match status" value="1"/>
</dbReference>
<dbReference type="PROSITE" id="PS50887">
    <property type="entry name" value="GGDEF"/>
    <property type="match status" value="1"/>
</dbReference>
<dbReference type="EC" id="2.7.7.65" evidence="1"/>
<dbReference type="CDD" id="cd01949">
    <property type="entry name" value="GGDEF"/>
    <property type="match status" value="1"/>
</dbReference>
<comment type="caution">
    <text evidence="4">The sequence shown here is derived from an EMBL/GenBank/DDBJ whole genome shotgun (WGS) entry which is preliminary data.</text>
</comment>
<feature type="domain" description="GGDEF" evidence="3">
    <location>
        <begin position="248"/>
        <end position="382"/>
    </location>
</feature>
<dbReference type="InterPro" id="IPR029787">
    <property type="entry name" value="Nucleotide_cyclase"/>
</dbReference>
<dbReference type="InterPro" id="IPR043128">
    <property type="entry name" value="Rev_trsase/Diguanyl_cyclase"/>
</dbReference>
<evidence type="ECO:0000256" key="2">
    <source>
        <dbReference type="SAM" id="Phobius"/>
    </source>
</evidence>
<dbReference type="PANTHER" id="PTHR45138">
    <property type="entry name" value="REGULATORY COMPONENTS OF SENSORY TRANSDUCTION SYSTEM"/>
    <property type="match status" value="1"/>
</dbReference>
<evidence type="ECO:0000313" key="4">
    <source>
        <dbReference type="EMBL" id="MBZ4039347.1"/>
    </source>
</evidence>